<feature type="transmembrane region" description="Helical" evidence="1">
    <location>
        <begin position="285"/>
        <end position="303"/>
    </location>
</feature>
<feature type="transmembrane region" description="Helical" evidence="1">
    <location>
        <begin position="145"/>
        <end position="171"/>
    </location>
</feature>
<dbReference type="Pfam" id="PF19992">
    <property type="entry name" value="DUF6427"/>
    <property type="match status" value="1"/>
</dbReference>
<keyword evidence="3" id="KW-1185">Reference proteome</keyword>
<keyword evidence="1" id="KW-0472">Membrane</keyword>
<sequence>MLLKTLKSNNLRNLIFIPLAVMAFWFEKFQAPYNYDFMPGEAENVLFAPIFRLTAENPLLNVILSAVMAIILALMVEMIIARYQFIRIRTRLPAILFVIIIGGFTGLHTLQPVYFAAFFLLLAIYRLFGIFEQQKAYTTAFDVGFLLGVGSLFYVSLLVFLPAFIAGLLVLNRDTRWREFILIVIGFALPLVFAISYFFYTDRLLPLLTVFEQSITEPVSHFRSNVPLQIYLGVLMVFTAMGSIVMAQQYDTKKVSSRKYFTVFFFVFLFSLGGFVFIPAASHEMLILTAIPVTYLISNLLVFMKSRFWSEFFFLLLLGIVIALQFVG</sequence>
<dbReference type="OrthoDB" id="1116060at2"/>
<dbReference type="InterPro" id="IPR045625">
    <property type="entry name" value="DUF6427"/>
</dbReference>
<accession>A0A399T3P3</accession>
<feature type="transmembrane region" description="Helical" evidence="1">
    <location>
        <begin position="260"/>
        <end position="279"/>
    </location>
</feature>
<dbReference type="RefSeq" id="WP_119437731.1">
    <property type="nucleotide sequence ID" value="NZ_QWGR01000004.1"/>
</dbReference>
<evidence type="ECO:0008006" key="4">
    <source>
        <dbReference type="Google" id="ProtNLM"/>
    </source>
</evidence>
<feature type="transmembrane region" description="Helical" evidence="1">
    <location>
        <begin position="228"/>
        <end position="248"/>
    </location>
</feature>
<dbReference type="EMBL" id="QWGR01000004">
    <property type="protein sequence ID" value="RIJ48811.1"/>
    <property type="molecule type" value="Genomic_DNA"/>
</dbReference>
<dbReference type="Proteomes" id="UP000265926">
    <property type="component" value="Unassembled WGS sequence"/>
</dbReference>
<gene>
    <name evidence="2" type="ORF">D1614_09810</name>
</gene>
<reference evidence="2 3" key="1">
    <citation type="submission" date="2018-08" db="EMBL/GenBank/DDBJ databases">
        <title>Pallidiluteibacterium maritimus gen. nov., sp. nov., isolated from coastal sediment.</title>
        <authorList>
            <person name="Zhou L.Y."/>
        </authorList>
    </citation>
    <scope>NUCLEOTIDE SEQUENCE [LARGE SCALE GENOMIC DNA]</scope>
    <source>
        <strain evidence="2 3">XSD2</strain>
    </source>
</reference>
<feature type="transmembrane region" description="Helical" evidence="1">
    <location>
        <begin position="308"/>
        <end position="327"/>
    </location>
</feature>
<evidence type="ECO:0000313" key="2">
    <source>
        <dbReference type="EMBL" id="RIJ48811.1"/>
    </source>
</evidence>
<comment type="caution">
    <text evidence="2">The sequence shown here is derived from an EMBL/GenBank/DDBJ whole genome shotgun (WGS) entry which is preliminary data.</text>
</comment>
<protein>
    <recommendedName>
        <fullName evidence="4">Beta-carotene 15,15'-monooxygenase</fullName>
    </recommendedName>
</protein>
<keyword evidence="1" id="KW-1133">Transmembrane helix</keyword>
<feature type="transmembrane region" description="Helical" evidence="1">
    <location>
        <begin position="9"/>
        <end position="26"/>
    </location>
</feature>
<name>A0A399T3P3_9BACT</name>
<evidence type="ECO:0000313" key="3">
    <source>
        <dbReference type="Proteomes" id="UP000265926"/>
    </source>
</evidence>
<feature type="transmembrane region" description="Helical" evidence="1">
    <location>
        <begin position="180"/>
        <end position="200"/>
    </location>
</feature>
<feature type="transmembrane region" description="Helical" evidence="1">
    <location>
        <begin position="92"/>
        <end position="125"/>
    </location>
</feature>
<dbReference type="AlphaFoldDB" id="A0A399T3P3"/>
<keyword evidence="1" id="KW-0812">Transmembrane</keyword>
<feature type="transmembrane region" description="Helical" evidence="1">
    <location>
        <begin position="59"/>
        <end position="80"/>
    </location>
</feature>
<organism evidence="2 3">
    <name type="scientific">Maribellus luteus</name>
    <dbReference type="NCBI Taxonomy" id="2305463"/>
    <lineage>
        <taxon>Bacteria</taxon>
        <taxon>Pseudomonadati</taxon>
        <taxon>Bacteroidota</taxon>
        <taxon>Bacteroidia</taxon>
        <taxon>Marinilabiliales</taxon>
        <taxon>Prolixibacteraceae</taxon>
        <taxon>Maribellus</taxon>
    </lineage>
</organism>
<proteinExistence type="predicted"/>
<evidence type="ECO:0000256" key="1">
    <source>
        <dbReference type="SAM" id="Phobius"/>
    </source>
</evidence>